<organism evidence="3 4">
    <name type="scientific">Streptomyces violaceus</name>
    <name type="common">Streptomyces venezuelae</name>
    <dbReference type="NCBI Taxonomy" id="1936"/>
    <lineage>
        <taxon>Bacteria</taxon>
        <taxon>Bacillati</taxon>
        <taxon>Actinomycetota</taxon>
        <taxon>Actinomycetes</taxon>
        <taxon>Kitasatosporales</taxon>
        <taxon>Streptomycetaceae</taxon>
        <taxon>Streptomyces</taxon>
    </lineage>
</organism>
<evidence type="ECO:0000313" key="4">
    <source>
        <dbReference type="Proteomes" id="UP001249394"/>
    </source>
</evidence>
<accession>A0ABY9UT89</accession>
<reference evidence="3 4" key="1">
    <citation type="submission" date="2023-09" db="EMBL/GenBank/DDBJ databases">
        <title>The genome sequence of Streptomyces anthocyanicus.</title>
        <authorList>
            <person name="Mo P."/>
        </authorList>
    </citation>
    <scope>NUCLEOTIDE SEQUENCE [LARGE SCALE GENOMIC DNA]</scope>
    <source>
        <strain evidence="3 4">JCM 4387</strain>
        <plasmid evidence="3 4">punmamed1</plasmid>
    </source>
</reference>
<evidence type="ECO:0000313" key="3">
    <source>
        <dbReference type="EMBL" id="WND24067.1"/>
    </source>
</evidence>
<feature type="transmembrane region" description="Helical" evidence="2">
    <location>
        <begin position="44"/>
        <end position="62"/>
    </location>
</feature>
<feature type="region of interest" description="Disordered" evidence="1">
    <location>
        <begin position="73"/>
        <end position="105"/>
    </location>
</feature>
<evidence type="ECO:0000256" key="1">
    <source>
        <dbReference type="SAM" id="MobiDB-lite"/>
    </source>
</evidence>
<keyword evidence="3" id="KW-0614">Plasmid</keyword>
<dbReference type="Proteomes" id="UP001249394">
    <property type="component" value="Plasmid punmamed1"/>
</dbReference>
<keyword evidence="2" id="KW-0472">Membrane</keyword>
<geneLocation type="plasmid" evidence="3 4">
    <name>punmamed1</name>
</geneLocation>
<protein>
    <submittedName>
        <fullName evidence="3">Uncharacterized protein</fullName>
    </submittedName>
</protein>
<name>A0ABY9UT89_STRVL</name>
<dbReference type="EMBL" id="CP134214">
    <property type="protein sequence ID" value="WND24067.1"/>
    <property type="molecule type" value="Genomic_DNA"/>
</dbReference>
<sequence>MTLTHALTGLALLGAGYLLGRLRPGPGLLNWAEDAVTPGWRTWKFWPAAPIILIALAWVWTVHPRRTLANVRAWRQPPPPRGPAMTFDPDWAAKRQAARANDQEA</sequence>
<keyword evidence="2" id="KW-0812">Transmembrane</keyword>
<proteinExistence type="predicted"/>
<keyword evidence="2" id="KW-1133">Transmembrane helix</keyword>
<gene>
    <name evidence="3" type="ORF">RI060_42875</name>
</gene>
<keyword evidence="4" id="KW-1185">Reference proteome</keyword>
<evidence type="ECO:0000256" key="2">
    <source>
        <dbReference type="SAM" id="Phobius"/>
    </source>
</evidence>